<name>A0A9W4HFB7_PENOL</name>
<dbReference type="GO" id="GO:0015179">
    <property type="term" value="F:L-amino acid transmembrane transporter activity"/>
    <property type="evidence" value="ECO:0007669"/>
    <property type="project" value="TreeGrafter"/>
</dbReference>
<feature type="transmembrane region" description="Helical" evidence="6">
    <location>
        <begin position="181"/>
        <end position="202"/>
    </location>
</feature>
<dbReference type="OrthoDB" id="40134at2759"/>
<evidence type="ECO:0000256" key="5">
    <source>
        <dbReference type="ARBA" id="ARBA00023136"/>
    </source>
</evidence>
<proteinExistence type="inferred from homology"/>
<evidence type="ECO:0000313" key="8">
    <source>
        <dbReference type="EMBL" id="CAG7994262.1"/>
    </source>
</evidence>
<accession>A0A9W4HFB7</accession>
<keyword evidence="3 6" id="KW-0812">Transmembrane</keyword>
<feature type="transmembrane region" description="Helical" evidence="6">
    <location>
        <begin position="409"/>
        <end position="439"/>
    </location>
</feature>
<protein>
    <recommendedName>
        <fullName evidence="7">Amino acid transporter transmembrane domain-containing protein</fullName>
    </recommendedName>
</protein>
<feature type="transmembrane region" description="Helical" evidence="6">
    <location>
        <begin position="304"/>
        <end position="324"/>
    </location>
</feature>
<comment type="similarity">
    <text evidence="2">Belongs to the amino acid/polyamine transporter 2 family.</text>
</comment>
<gene>
    <name evidence="8" type="ORF">POLS_LOCUS1673</name>
</gene>
<feature type="transmembrane region" description="Helical" evidence="6">
    <location>
        <begin position="50"/>
        <end position="70"/>
    </location>
</feature>
<reference evidence="8" key="1">
    <citation type="submission" date="2021-07" db="EMBL/GenBank/DDBJ databases">
        <authorList>
            <person name="Branca A.L. A."/>
        </authorList>
    </citation>
    <scope>NUCLEOTIDE SEQUENCE</scope>
</reference>
<feature type="domain" description="Amino acid transporter transmembrane" evidence="7">
    <location>
        <begin position="42"/>
        <end position="435"/>
    </location>
</feature>
<feature type="transmembrane region" description="Helical" evidence="6">
    <location>
        <begin position="149"/>
        <end position="169"/>
    </location>
</feature>
<feature type="transmembrane region" description="Helical" evidence="6">
    <location>
        <begin position="374"/>
        <end position="397"/>
    </location>
</feature>
<sequence length="460" mass="49206">MEEKRADLEKTSQPDEGDLELAIAEDSVFGVITEDGPNYRSLGWIGTSIIMMKIQIGLGVLSIPAAFHTLGMVPGVISLLCIAFATTWSSYIVGVFKLNHCEVYGIDDATSLMLGPIGREVLGAGFMLYLVFAAASGMLSISIGLNSVSTHSICTASFVAIGAGCILCLASIRTLDRISILAWIGIVTLLVAVFIVTIAVGIQDRPSDAPAGPWVSDYKIINYPSFTDGIAAVSQFVFAYAGAPFFFPVISEMRKPQDYPKALALCQSVVTVTYVIVGIVVYYFCGSYVASPALGSAGKLIKQISYGIALPGILVASTISTHLAGKYVFVRILRGSDHLVSNSTVHWMTWLGCVVTLVIIEYCIASGIPIFGSLVSLIGALLATLQCFQPMGGMWLYDNWRNRERDVKWVVMVFWSSFMIVGGTFLMIGGTYGAIVGIIDSFNSGGQSGVWSCADNSNSV</sequence>
<dbReference type="AlphaFoldDB" id="A0A9W4HFB7"/>
<comment type="caution">
    <text evidence="8">The sequence shown here is derived from an EMBL/GenBank/DDBJ whole genome shotgun (WGS) entry which is preliminary data.</text>
</comment>
<feature type="transmembrane region" description="Helical" evidence="6">
    <location>
        <begin position="229"/>
        <end position="250"/>
    </location>
</feature>
<evidence type="ECO:0000256" key="4">
    <source>
        <dbReference type="ARBA" id="ARBA00022989"/>
    </source>
</evidence>
<dbReference type="EMBL" id="CAJVOS010000011">
    <property type="protein sequence ID" value="CAG7994262.1"/>
    <property type="molecule type" value="Genomic_DNA"/>
</dbReference>
<evidence type="ECO:0000256" key="2">
    <source>
        <dbReference type="ARBA" id="ARBA00008066"/>
    </source>
</evidence>
<feature type="transmembrane region" description="Helical" evidence="6">
    <location>
        <begin position="121"/>
        <end position="143"/>
    </location>
</feature>
<comment type="subcellular location">
    <subcellularLocation>
        <location evidence="1">Membrane</location>
        <topology evidence="1">Multi-pass membrane protein</topology>
    </subcellularLocation>
</comment>
<evidence type="ECO:0000313" key="9">
    <source>
        <dbReference type="Proteomes" id="UP001153618"/>
    </source>
</evidence>
<evidence type="ECO:0000259" key="7">
    <source>
        <dbReference type="Pfam" id="PF01490"/>
    </source>
</evidence>
<feature type="transmembrane region" description="Helical" evidence="6">
    <location>
        <begin position="345"/>
        <end position="368"/>
    </location>
</feature>
<evidence type="ECO:0000256" key="3">
    <source>
        <dbReference type="ARBA" id="ARBA00022692"/>
    </source>
</evidence>
<dbReference type="GO" id="GO:0016020">
    <property type="term" value="C:membrane"/>
    <property type="evidence" value="ECO:0007669"/>
    <property type="project" value="UniProtKB-SubCell"/>
</dbReference>
<keyword evidence="4 6" id="KW-1133">Transmembrane helix</keyword>
<keyword evidence="9" id="KW-1185">Reference proteome</keyword>
<dbReference type="InterPro" id="IPR013057">
    <property type="entry name" value="AA_transpt_TM"/>
</dbReference>
<feature type="transmembrane region" description="Helical" evidence="6">
    <location>
        <begin position="262"/>
        <end position="284"/>
    </location>
</feature>
<feature type="transmembrane region" description="Helical" evidence="6">
    <location>
        <begin position="76"/>
        <end position="96"/>
    </location>
</feature>
<organism evidence="8 9">
    <name type="scientific">Penicillium olsonii</name>
    <dbReference type="NCBI Taxonomy" id="99116"/>
    <lineage>
        <taxon>Eukaryota</taxon>
        <taxon>Fungi</taxon>
        <taxon>Dikarya</taxon>
        <taxon>Ascomycota</taxon>
        <taxon>Pezizomycotina</taxon>
        <taxon>Eurotiomycetes</taxon>
        <taxon>Eurotiomycetidae</taxon>
        <taxon>Eurotiales</taxon>
        <taxon>Aspergillaceae</taxon>
        <taxon>Penicillium</taxon>
    </lineage>
</organism>
<dbReference type="PANTHER" id="PTHR22950:SF683">
    <property type="entry name" value="AMINO ACID TRANSPORTER (EUROFUNG)"/>
    <property type="match status" value="1"/>
</dbReference>
<dbReference type="Pfam" id="PF01490">
    <property type="entry name" value="Aa_trans"/>
    <property type="match status" value="1"/>
</dbReference>
<evidence type="ECO:0000256" key="6">
    <source>
        <dbReference type="SAM" id="Phobius"/>
    </source>
</evidence>
<dbReference type="PANTHER" id="PTHR22950">
    <property type="entry name" value="AMINO ACID TRANSPORTER"/>
    <property type="match status" value="1"/>
</dbReference>
<keyword evidence="5 6" id="KW-0472">Membrane</keyword>
<dbReference type="Proteomes" id="UP001153618">
    <property type="component" value="Unassembled WGS sequence"/>
</dbReference>
<evidence type="ECO:0000256" key="1">
    <source>
        <dbReference type="ARBA" id="ARBA00004141"/>
    </source>
</evidence>